<dbReference type="PANTHER" id="PTHR31901">
    <property type="entry name" value="GH3 DOMAIN-CONTAINING PROTEIN"/>
    <property type="match status" value="1"/>
</dbReference>
<feature type="domain" description="GH3 middle" evidence="1">
    <location>
        <begin position="334"/>
        <end position="409"/>
    </location>
</feature>
<proteinExistence type="predicted"/>
<protein>
    <submittedName>
        <fullName evidence="3">GH3 auxin-responsive promoter family protein</fullName>
    </submittedName>
</protein>
<name>A0ABU2S8Z2_9ACTN</name>
<dbReference type="PANTHER" id="PTHR31901:SF9">
    <property type="entry name" value="GH3 DOMAIN-CONTAINING PROTEIN"/>
    <property type="match status" value="1"/>
</dbReference>
<dbReference type="RefSeq" id="WP_311619624.1">
    <property type="nucleotide sequence ID" value="NZ_JAVREV010000013.1"/>
</dbReference>
<dbReference type="InterPro" id="IPR055378">
    <property type="entry name" value="GH3_C"/>
</dbReference>
<dbReference type="Proteomes" id="UP001183615">
    <property type="component" value="Unassembled WGS sequence"/>
</dbReference>
<evidence type="ECO:0000259" key="2">
    <source>
        <dbReference type="Pfam" id="PF23572"/>
    </source>
</evidence>
<gene>
    <name evidence="3" type="ORF">RM779_22880</name>
</gene>
<evidence type="ECO:0000313" key="3">
    <source>
        <dbReference type="EMBL" id="MDT0445420.1"/>
    </source>
</evidence>
<keyword evidence="4" id="KW-1185">Reference proteome</keyword>
<dbReference type="Pfam" id="PF03321">
    <property type="entry name" value="GH3"/>
    <property type="match status" value="1"/>
</dbReference>
<evidence type="ECO:0000313" key="4">
    <source>
        <dbReference type="Proteomes" id="UP001183615"/>
    </source>
</evidence>
<dbReference type="EMBL" id="JAVREV010000013">
    <property type="protein sequence ID" value="MDT0445420.1"/>
    <property type="molecule type" value="Genomic_DNA"/>
</dbReference>
<sequence>MTEDAFVQRTLAAHRVQRQWCREPHRVSRQVFADLMGQARDTAFGRDHRLGRVRTPDDFKAAVPVGGYESFRGYVERIREGELKVLTESRPYALHTTSGTTGKPKYIPTTRHWRNHYRGPALYAQWGLYFQRLGLEHYRPGDVLDMSWERCVIEHLPGPDDTVPVYSITKRPSTVGPRDWTPPWYGEPWFLDDTGELSLYTKLRLLADSDVRIVVAVNPSRITALGGLLNEELETLLKDLHDGTLRGHPSPQLAPARDTAYRLEAAHFFGGRVTLVDLWPRLSLQVCWNSASARYYRGWLERLAPGVPLMPFSTTGTEGIVTMPVDSHPSAGPLAIDQGLFEFVPCEPGDPGKPLPPDVATLDPDELVNGGTYRLVMSQANGLYRYDSGDIYRVVGRVGRLPRLEFEGRGGSVSSFTGEKLTESDVHAAIRAAVGHASVPNVYCVVPSWGHPPGYVLVMEWPDGPGAASDAFRDRVDAELCRVNIEYAEKRGSGRLAPIRDRAVPPGTFRALAESQVARGTSAAQVKHRWLHTDDNLLNALSQRTRTA</sequence>
<dbReference type="InterPro" id="IPR004993">
    <property type="entry name" value="GH3"/>
</dbReference>
<dbReference type="Pfam" id="PF23572">
    <property type="entry name" value="GH3_C"/>
    <property type="match status" value="1"/>
</dbReference>
<dbReference type="Pfam" id="PF23571">
    <property type="entry name" value="GH3_M"/>
    <property type="match status" value="1"/>
</dbReference>
<dbReference type="InterPro" id="IPR055377">
    <property type="entry name" value="GH3_M"/>
</dbReference>
<feature type="domain" description="GH3 C-terminal" evidence="2">
    <location>
        <begin position="425"/>
        <end position="534"/>
    </location>
</feature>
<organism evidence="3 4">
    <name type="scientific">Streptomyces johnsoniae</name>
    <dbReference type="NCBI Taxonomy" id="3075532"/>
    <lineage>
        <taxon>Bacteria</taxon>
        <taxon>Bacillati</taxon>
        <taxon>Actinomycetota</taxon>
        <taxon>Actinomycetes</taxon>
        <taxon>Kitasatosporales</taxon>
        <taxon>Streptomycetaceae</taxon>
        <taxon>Streptomyces</taxon>
    </lineage>
</organism>
<comment type="caution">
    <text evidence="3">The sequence shown here is derived from an EMBL/GenBank/DDBJ whole genome shotgun (WGS) entry which is preliminary data.</text>
</comment>
<evidence type="ECO:0000259" key="1">
    <source>
        <dbReference type="Pfam" id="PF23571"/>
    </source>
</evidence>
<accession>A0ABU2S8Z2</accession>
<reference evidence="4" key="1">
    <citation type="submission" date="2023-07" db="EMBL/GenBank/DDBJ databases">
        <title>30 novel species of actinomycetes from the DSMZ collection.</title>
        <authorList>
            <person name="Nouioui I."/>
        </authorList>
    </citation>
    <scope>NUCLEOTIDE SEQUENCE [LARGE SCALE GENOMIC DNA]</scope>
    <source>
        <strain evidence="4">DSM 41886</strain>
    </source>
</reference>